<name>A0A1I1GFU0_9ACTN</name>
<dbReference type="Gene3D" id="1.10.10.10">
    <property type="entry name" value="Winged helix-like DNA-binding domain superfamily/Winged helix DNA-binding domain"/>
    <property type="match status" value="1"/>
</dbReference>
<accession>A0A1I1GFU0</accession>
<dbReference type="AlphaFoldDB" id="A0A1I1GFU0"/>
<dbReference type="InterPro" id="IPR012074">
    <property type="entry name" value="GAF_ANTAR"/>
</dbReference>
<keyword evidence="1" id="KW-0808">Transferase</keyword>
<protein>
    <submittedName>
        <fullName evidence="6">GAF domain-containing protein</fullName>
    </submittedName>
</protein>
<keyword evidence="4" id="KW-0804">Transcription</keyword>
<keyword evidence="3" id="KW-0805">Transcription regulation</keyword>
<keyword evidence="7" id="KW-1185">Reference proteome</keyword>
<dbReference type="InterPro" id="IPR029016">
    <property type="entry name" value="GAF-like_dom_sf"/>
</dbReference>
<dbReference type="InterPro" id="IPR005561">
    <property type="entry name" value="ANTAR"/>
</dbReference>
<gene>
    <name evidence="6" type="ORF">SAMN05661030_0117</name>
</gene>
<dbReference type="Gene3D" id="3.30.450.40">
    <property type="match status" value="1"/>
</dbReference>
<dbReference type="GO" id="GO:0003723">
    <property type="term" value="F:RNA binding"/>
    <property type="evidence" value="ECO:0007669"/>
    <property type="project" value="InterPro"/>
</dbReference>
<sequence length="236" mass="24773">MPEAAVDLLELVATAPDTAGYLEQLTASAVELVPGAQAASLTLEQRGRDRTVALSGDLAVAGDERQYQLDDGPCLAALRDGAVVDAPDLATETRWAPYGQRAAAAGVAAALCLPLTLARPTRGALNLYAARPHAFTEQDLAAARGWAEEASAALVLARWIHQYDTQVNQLREGIVSNQLIGQATGLLMAEARCTSEVAFQTLKRQSQHSNVKVVVIAERLVLGHDQATADAGPAGS</sequence>
<dbReference type="SUPFAM" id="SSF55781">
    <property type="entry name" value="GAF domain-like"/>
    <property type="match status" value="1"/>
</dbReference>
<dbReference type="EMBL" id="FOMD01000001">
    <property type="protein sequence ID" value="SFC10404.1"/>
    <property type="molecule type" value="Genomic_DNA"/>
</dbReference>
<dbReference type="InterPro" id="IPR036388">
    <property type="entry name" value="WH-like_DNA-bd_sf"/>
</dbReference>
<dbReference type="PROSITE" id="PS50921">
    <property type="entry name" value="ANTAR"/>
    <property type="match status" value="1"/>
</dbReference>
<dbReference type="SMART" id="SM00065">
    <property type="entry name" value="GAF"/>
    <property type="match status" value="1"/>
</dbReference>
<evidence type="ECO:0000313" key="6">
    <source>
        <dbReference type="EMBL" id="SFC10404.1"/>
    </source>
</evidence>
<evidence type="ECO:0000259" key="5">
    <source>
        <dbReference type="PROSITE" id="PS50921"/>
    </source>
</evidence>
<dbReference type="SUPFAM" id="SSF52172">
    <property type="entry name" value="CheY-like"/>
    <property type="match status" value="1"/>
</dbReference>
<evidence type="ECO:0000256" key="3">
    <source>
        <dbReference type="ARBA" id="ARBA00023015"/>
    </source>
</evidence>
<dbReference type="InterPro" id="IPR011006">
    <property type="entry name" value="CheY-like_superfamily"/>
</dbReference>
<dbReference type="InterPro" id="IPR003018">
    <property type="entry name" value="GAF"/>
</dbReference>
<evidence type="ECO:0000256" key="2">
    <source>
        <dbReference type="ARBA" id="ARBA00022777"/>
    </source>
</evidence>
<dbReference type="Proteomes" id="UP000199022">
    <property type="component" value="Unassembled WGS sequence"/>
</dbReference>
<dbReference type="STRING" id="1225127.SAMN05661030_0117"/>
<feature type="domain" description="ANTAR" evidence="5">
    <location>
        <begin position="160"/>
        <end position="221"/>
    </location>
</feature>
<dbReference type="GO" id="GO:0016301">
    <property type="term" value="F:kinase activity"/>
    <property type="evidence" value="ECO:0007669"/>
    <property type="project" value="UniProtKB-KW"/>
</dbReference>
<organism evidence="6 7">
    <name type="scientific">Klenkia taihuensis</name>
    <dbReference type="NCBI Taxonomy" id="1225127"/>
    <lineage>
        <taxon>Bacteria</taxon>
        <taxon>Bacillati</taxon>
        <taxon>Actinomycetota</taxon>
        <taxon>Actinomycetes</taxon>
        <taxon>Geodermatophilales</taxon>
        <taxon>Geodermatophilaceae</taxon>
        <taxon>Klenkia</taxon>
    </lineage>
</organism>
<dbReference type="RefSeq" id="WP_091553381.1">
    <property type="nucleotide sequence ID" value="NZ_BNAC01000002.1"/>
</dbReference>
<dbReference type="PIRSF" id="PIRSF036625">
    <property type="entry name" value="GAF_ANTAR"/>
    <property type="match status" value="1"/>
</dbReference>
<keyword evidence="2" id="KW-0418">Kinase</keyword>
<evidence type="ECO:0000313" key="7">
    <source>
        <dbReference type="Proteomes" id="UP000199022"/>
    </source>
</evidence>
<reference evidence="7" key="1">
    <citation type="submission" date="2016-10" db="EMBL/GenBank/DDBJ databases">
        <authorList>
            <person name="Varghese N."/>
            <person name="Submissions S."/>
        </authorList>
    </citation>
    <scope>NUCLEOTIDE SEQUENCE [LARGE SCALE GENOMIC DNA]</scope>
    <source>
        <strain evidence="7">DSM 45962</strain>
    </source>
</reference>
<evidence type="ECO:0000256" key="4">
    <source>
        <dbReference type="ARBA" id="ARBA00023163"/>
    </source>
</evidence>
<dbReference type="Pfam" id="PF13185">
    <property type="entry name" value="GAF_2"/>
    <property type="match status" value="1"/>
</dbReference>
<dbReference type="SMART" id="SM01012">
    <property type="entry name" value="ANTAR"/>
    <property type="match status" value="1"/>
</dbReference>
<dbReference type="Pfam" id="PF03861">
    <property type="entry name" value="ANTAR"/>
    <property type="match status" value="1"/>
</dbReference>
<proteinExistence type="predicted"/>
<evidence type="ECO:0000256" key="1">
    <source>
        <dbReference type="ARBA" id="ARBA00022679"/>
    </source>
</evidence>
<dbReference type="OrthoDB" id="3820533at2"/>